<dbReference type="AlphaFoldDB" id="A0A6S6SC78"/>
<dbReference type="PANTHER" id="PTHR42887:SF1">
    <property type="entry name" value="BLR3961 PROTEIN"/>
    <property type="match status" value="1"/>
</dbReference>
<evidence type="ECO:0000256" key="1">
    <source>
        <dbReference type="ARBA" id="ARBA00001974"/>
    </source>
</evidence>
<dbReference type="EMBL" id="CACVAQ010000115">
    <property type="protein sequence ID" value="CAA6805993.1"/>
    <property type="molecule type" value="Genomic_DNA"/>
</dbReference>
<dbReference type="Gene3D" id="1.10.8.260">
    <property type="entry name" value="HI0933 insert domain-like"/>
    <property type="match status" value="1"/>
</dbReference>
<evidence type="ECO:0000313" key="6">
    <source>
        <dbReference type="EMBL" id="CAA6805993.1"/>
    </source>
</evidence>
<dbReference type="Pfam" id="PF22780">
    <property type="entry name" value="HI0933_like_1st"/>
    <property type="match status" value="1"/>
</dbReference>
<dbReference type="Gene3D" id="3.50.50.60">
    <property type="entry name" value="FAD/NAD(P)-binding domain"/>
    <property type="match status" value="1"/>
</dbReference>
<dbReference type="InterPro" id="IPR057661">
    <property type="entry name" value="RsdA/BaiN/AoA(So)_Rossmann"/>
</dbReference>
<dbReference type="NCBIfam" id="TIGR00275">
    <property type="entry name" value="aminoacetone oxidase family FAD-binding enzyme"/>
    <property type="match status" value="1"/>
</dbReference>
<accession>A0A6S6SC78</accession>
<dbReference type="InterPro" id="IPR036188">
    <property type="entry name" value="FAD/NAD-bd_sf"/>
</dbReference>
<sequence>MHSKKIIILGGGAAGLIAAEQLSATCQVHIYEKGKTIGRKLLVAGNGGFNLTNAAVDKDLYTQYTKHPILQAALQRFDSRAMRVWLEKLGIPTFVGSSGRVFPEKGIKPIQVLQKIKDRLVTNGVQIHCKHEFIGFDAAQKPLVQHEEKSVSLEADAYIFALGGASWSVTGSNMNWLNYFEQLKVSTKAFEASNCGLEINWNPDFKEKYAGTPLKNIQISIGSKLVKGEALITNYGLEGNAIYPIVPPVRAALKTETATHIALDFKPNNSHQSLLGKLKGKRLKPKNYVYEFNLDKASFALLKAFTTKEEYLAPERFVEAIKHLKIPVQTLRPIEEAISTVGGISLDALNTDFSLKQEANLFVIGEMLDWDAPTGGFLLQGCFSTAMLCADYLK</sequence>
<dbReference type="InterPro" id="IPR023166">
    <property type="entry name" value="BaiN-like_dom_sf"/>
</dbReference>
<feature type="domain" description="RsdA/BaiN/AoA(So)-like insert" evidence="5">
    <location>
        <begin position="192"/>
        <end position="338"/>
    </location>
</feature>
<dbReference type="PANTHER" id="PTHR42887">
    <property type="entry name" value="OS12G0638800 PROTEIN"/>
    <property type="match status" value="1"/>
</dbReference>
<feature type="domain" description="RsdA/BaiN/AoA(So)-like Rossmann fold-like" evidence="4">
    <location>
        <begin position="5"/>
        <end position="391"/>
    </location>
</feature>
<dbReference type="Gene3D" id="2.40.30.10">
    <property type="entry name" value="Translation factors"/>
    <property type="match status" value="1"/>
</dbReference>
<dbReference type="SUPFAM" id="SSF51905">
    <property type="entry name" value="FAD/NAD(P)-binding domain"/>
    <property type="match status" value="1"/>
</dbReference>
<gene>
    <name evidence="6" type="ORF">HELGO_WM12897</name>
</gene>
<dbReference type="SUPFAM" id="SSF160996">
    <property type="entry name" value="HI0933 insert domain-like"/>
    <property type="match status" value="1"/>
</dbReference>
<dbReference type="InterPro" id="IPR004792">
    <property type="entry name" value="BaiN-like"/>
</dbReference>
<name>A0A6S6SC78_9BACT</name>
<dbReference type="Pfam" id="PF03486">
    <property type="entry name" value="HI0933_like"/>
    <property type="match status" value="1"/>
</dbReference>
<protein>
    <submittedName>
        <fullName evidence="6">NAD(FAD)-utilizing dehydrogenases</fullName>
    </submittedName>
</protein>
<evidence type="ECO:0000259" key="4">
    <source>
        <dbReference type="Pfam" id="PF03486"/>
    </source>
</evidence>
<reference evidence="6" key="1">
    <citation type="submission" date="2020-01" db="EMBL/GenBank/DDBJ databases">
        <authorList>
            <person name="Meier V. D."/>
            <person name="Meier V D."/>
        </authorList>
    </citation>
    <scope>NUCLEOTIDE SEQUENCE</scope>
    <source>
        <strain evidence="6">HLG_WM_MAG_10</strain>
    </source>
</reference>
<organism evidence="6">
    <name type="scientific">uncultured Aureispira sp</name>
    <dbReference type="NCBI Taxonomy" id="1331704"/>
    <lineage>
        <taxon>Bacteria</taxon>
        <taxon>Pseudomonadati</taxon>
        <taxon>Bacteroidota</taxon>
        <taxon>Saprospiria</taxon>
        <taxon>Saprospirales</taxon>
        <taxon>Saprospiraceae</taxon>
        <taxon>Aureispira</taxon>
        <taxon>environmental samples</taxon>
    </lineage>
</organism>
<dbReference type="InterPro" id="IPR022460">
    <property type="entry name" value="Flavoprotein_PP4765"/>
</dbReference>
<dbReference type="NCBIfam" id="TIGR03862">
    <property type="entry name" value="flavo_PP4765"/>
    <property type="match status" value="1"/>
</dbReference>
<keyword evidence="3" id="KW-0274">FAD</keyword>
<proteinExistence type="predicted"/>
<evidence type="ECO:0000256" key="2">
    <source>
        <dbReference type="ARBA" id="ARBA00022630"/>
    </source>
</evidence>
<comment type="cofactor">
    <cofactor evidence="1">
        <name>FAD</name>
        <dbReference type="ChEBI" id="CHEBI:57692"/>
    </cofactor>
</comment>
<evidence type="ECO:0000256" key="3">
    <source>
        <dbReference type="ARBA" id="ARBA00022827"/>
    </source>
</evidence>
<evidence type="ECO:0000259" key="5">
    <source>
        <dbReference type="Pfam" id="PF22780"/>
    </source>
</evidence>
<keyword evidence="2" id="KW-0285">Flavoprotein</keyword>
<dbReference type="InterPro" id="IPR055178">
    <property type="entry name" value="RsdA/BaiN/AoA(So)-like_dom"/>
</dbReference>